<evidence type="ECO:0000256" key="1">
    <source>
        <dbReference type="ARBA" id="ARBA00001947"/>
    </source>
</evidence>
<proteinExistence type="predicted"/>
<comment type="caution">
    <text evidence="5">The sequence shown here is derived from an EMBL/GenBank/DDBJ whole genome shotgun (WGS) entry which is preliminary data.</text>
</comment>
<comment type="subcellular location">
    <subcellularLocation>
        <location evidence="2">Endoplasmic reticulum</location>
    </subcellularLocation>
</comment>
<dbReference type="SUPFAM" id="SSF53187">
    <property type="entry name" value="Zn-dependent exopeptidases"/>
    <property type="match status" value="1"/>
</dbReference>
<evidence type="ECO:0000313" key="6">
    <source>
        <dbReference type="Proteomes" id="UP001552299"/>
    </source>
</evidence>
<sequence length="241" mass="26459">MYTRAGLGGARWGSHGFVNTHRWSDTVGAFINLEASGTGGLDLVCQSGPGSWPASIYAQAAKYPMANSVAQDAFGVIPGDTDYRILAEDYSNIPGLDIIFVQGGYYYHTSYDTMERLLPGSIQARGENVIRLLHAFSSSTMLLNSKQRNLEVPATKNSNDRAVYFDYLSLFMSSHGHIPLHATVASVPKYCITLFLVNLFWLDSRNADPCYFCHPCDSDSGCVFSTKIAPVKPCNELDIYA</sequence>
<dbReference type="InterPro" id="IPR045175">
    <property type="entry name" value="M28_fam"/>
</dbReference>
<dbReference type="Gene3D" id="3.40.630.10">
    <property type="entry name" value="Zn peptidases"/>
    <property type="match status" value="1"/>
</dbReference>
<dbReference type="InterPro" id="IPR007484">
    <property type="entry name" value="Peptidase_M28"/>
</dbReference>
<evidence type="ECO:0000259" key="4">
    <source>
        <dbReference type="Pfam" id="PF04389"/>
    </source>
</evidence>
<keyword evidence="6" id="KW-1185">Reference proteome</keyword>
<keyword evidence="3" id="KW-0256">Endoplasmic reticulum</keyword>
<organism evidence="5 6">
    <name type="scientific">Dendrobium thyrsiflorum</name>
    <name type="common">Pinecone-like raceme dendrobium</name>
    <name type="synonym">Orchid</name>
    <dbReference type="NCBI Taxonomy" id="117978"/>
    <lineage>
        <taxon>Eukaryota</taxon>
        <taxon>Viridiplantae</taxon>
        <taxon>Streptophyta</taxon>
        <taxon>Embryophyta</taxon>
        <taxon>Tracheophyta</taxon>
        <taxon>Spermatophyta</taxon>
        <taxon>Magnoliopsida</taxon>
        <taxon>Liliopsida</taxon>
        <taxon>Asparagales</taxon>
        <taxon>Orchidaceae</taxon>
        <taxon>Epidendroideae</taxon>
        <taxon>Malaxideae</taxon>
        <taxon>Dendrobiinae</taxon>
        <taxon>Dendrobium</taxon>
    </lineage>
</organism>
<dbReference type="PANTHER" id="PTHR12147:SF22">
    <property type="entry name" value="ENDOPLASMIC RETICULUM METALLOPEPTIDASE 1"/>
    <property type="match status" value="1"/>
</dbReference>
<dbReference type="Pfam" id="PF04389">
    <property type="entry name" value="Peptidase_M28"/>
    <property type="match status" value="1"/>
</dbReference>
<protein>
    <recommendedName>
        <fullName evidence="4">Peptidase M28 domain-containing protein</fullName>
    </recommendedName>
</protein>
<dbReference type="GO" id="GO:0005783">
    <property type="term" value="C:endoplasmic reticulum"/>
    <property type="evidence" value="ECO:0007669"/>
    <property type="project" value="UniProtKB-SubCell"/>
</dbReference>
<comment type="cofactor">
    <cofactor evidence="1">
        <name>Zn(2+)</name>
        <dbReference type="ChEBI" id="CHEBI:29105"/>
    </cofactor>
</comment>
<dbReference type="PANTHER" id="PTHR12147">
    <property type="entry name" value="METALLOPEPTIDASE M28 FAMILY MEMBER"/>
    <property type="match status" value="1"/>
</dbReference>
<feature type="domain" description="Peptidase M28" evidence="4">
    <location>
        <begin position="13"/>
        <end position="131"/>
    </location>
</feature>
<reference evidence="5 6" key="1">
    <citation type="journal article" date="2024" name="Plant Biotechnol. J.">
        <title>Dendrobium thyrsiflorum genome and its molecular insights into genes involved in important horticultural traits.</title>
        <authorList>
            <person name="Chen B."/>
            <person name="Wang J.Y."/>
            <person name="Zheng P.J."/>
            <person name="Li K.L."/>
            <person name="Liang Y.M."/>
            <person name="Chen X.F."/>
            <person name="Zhang C."/>
            <person name="Zhao X."/>
            <person name="He X."/>
            <person name="Zhang G.Q."/>
            <person name="Liu Z.J."/>
            <person name="Xu Q."/>
        </authorList>
    </citation>
    <scope>NUCLEOTIDE SEQUENCE [LARGE SCALE GENOMIC DNA]</scope>
    <source>
        <strain evidence="5">GZMU011</strain>
    </source>
</reference>
<gene>
    <name evidence="5" type="ORF">M5K25_000394</name>
</gene>
<evidence type="ECO:0000256" key="3">
    <source>
        <dbReference type="ARBA" id="ARBA00022824"/>
    </source>
</evidence>
<evidence type="ECO:0000256" key="2">
    <source>
        <dbReference type="ARBA" id="ARBA00004240"/>
    </source>
</evidence>
<dbReference type="AlphaFoldDB" id="A0ABD0VTS3"/>
<dbReference type="Proteomes" id="UP001552299">
    <property type="component" value="Unassembled WGS sequence"/>
</dbReference>
<name>A0ABD0VTS3_DENTH</name>
<dbReference type="EMBL" id="JANQDX010000001">
    <property type="protein sequence ID" value="KAL0928510.1"/>
    <property type="molecule type" value="Genomic_DNA"/>
</dbReference>
<accession>A0ABD0VTS3</accession>
<evidence type="ECO:0000313" key="5">
    <source>
        <dbReference type="EMBL" id="KAL0928510.1"/>
    </source>
</evidence>